<reference evidence="2" key="1">
    <citation type="submission" date="2015-09" db="EMBL/GenBank/DDBJ databases">
        <authorList>
            <person name="Rodrigo-Torres Lidia"/>
            <person name="Arahal R.David."/>
        </authorList>
    </citation>
    <scope>NUCLEOTIDE SEQUENCE [LARGE SCALE GENOMIC DNA]</scope>
    <source>
        <strain evidence="2">CECT 5114</strain>
    </source>
</reference>
<evidence type="ECO:0000313" key="1">
    <source>
        <dbReference type="EMBL" id="CUK26717.1"/>
    </source>
</evidence>
<dbReference type="GO" id="GO:0019634">
    <property type="term" value="P:organic phosphonate metabolic process"/>
    <property type="evidence" value="ECO:0007669"/>
    <property type="project" value="InterPro"/>
</dbReference>
<dbReference type="STRING" id="1715691.TA5113_01362"/>
<dbReference type="InterPro" id="IPR038058">
    <property type="entry name" value="PhnH-like_sp"/>
</dbReference>
<keyword evidence="1" id="KW-0808">Transferase</keyword>
<dbReference type="Pfam" id="PF05845">
    <property type="entry name" value="PhnH"/>
    <property type="match status" value="1"/>
</dbReference>
<organism evidence="1 2">
    <name type="scientific">Cognatishimia activa</name>
    <dbReference type="NCBI Taxonomy" id="1715691"/>
    <lineage>
        <taxon>Bacteria</taxon>
        <taxon>Pseudomonadati</taxon>
        <taxon>Pseudomonadota</taxon>
        <taxon>Alphaproteobacteria</taxon>
        <taxon>Rhodobacterales</taxon>
        <taxon>Paracoccaceae</taxon>
        <taxon>Cognatishimia</taxon>
    </lineage>
</organism>
<sequence>MEALELTGGFSDPAPEAARAFRQIMTVMAKPGTILDLDQAEAPAPVSKAAATLLLTLCDPDTGIYLAGDADTDAVRNWINFHIGAPLVSAATCDFAVGTWEALAPLSQFKIGTSEYPDRSASLIVESDVLENQGAVLQGPGIKDRAALSLPETAAFQANQMLFPLGLDFYFTQGSRVAALPRTTEVR</sequence>
<dbReference type="GO" id="GO:0061693">
    <property type="term" value="F:alpha-D-ribose 1-methylphosphonate 5-triphosphate synthase activity"/>
    <property type="evidence" value="ECO:0007669"/>
    <property type="project" value="UniProtKB-EC"/>
</dbReference>
<name>A0A0P1ITC3_9RHOB</name>
<dbReference type="RefSeq" id="WP_058315574.1">
    <property type="nucleotide sequence ID" value="NZ_CYUE01000020.1"/>
</dbReference>
<dbReference type="InterPro" id="IPR008772">
    <property type="entry name" value="Phosphonate_metab_PhnH"/>
</dbReference>
<evidence type="ECO:0000313" key="2">
    <source>
        <dbReference type="Proteomes" id="UP000051184"/>
    </source>
</evidence>
<dbReference type="Gene3D" id="3.40.50.11310">
    <property type="entry name" value="Bacterial phosphonate metabolism protein PhnH"/>
    <property type="match status" value="1"/>
</dbReference>
<dbReference type="EC" id="2.7.8.37" evidence="1"/>
<dbReference type="EMBL" id="CYUE01000020">
    <property type="protein sequence ID" value="CUK26717.1"/>
    <property type="molecule type" value="Genomic_DNA"/>
</dbReference>
<proteinExistence type="predicted"/>
<dbReference type="NCBIfam" id="TIGR03292">
    <property type="entry name" value="PhnH_redo"/>
    <property type="match status" value="1"/>
</dbReference>
<gene>
    <name evidence="1" type="primary">phnH</name>
    <name evidence="1" type="ORF">TA5114_02533</name>
</gene>
<accession>A0A0P1ITC3</accession>
<dbReference type="SUPFAM" id="SSF159709">
    <property type="entry name" value="PhnH-like"/>
    <property type="match status" value="1"/>
</dbReference>
<dbReference type="PIRSF" id="PIRSF020680">
    <property type="entry name" value="PhnH"/>
    <property type="match status" value="1"/>
</dbReference>
<dbReference type="Proteomes" id="UP000051184">
    <property type="component" value="Unassembled WGS sequence"/>
</dbReference>
<dbReference type="OrthoDB" id="9814509at2"/>
<dbReference type="AlphaFoldDB" id="A0A0P1ITC3"/>
<keyword evidence="2" id="KW-1185">Reference proteome</keyword>
<protein>
    <submittedName>
        <fullName evidence="1">Alpha-D-ribose 1-methylphosphonate 5-triphosphate synthase subunit PhnH</fullName>
        <ecNumber evidence="1">2.7.8.37</ecNumber>
    </submittedName>
</protein>